<dbReference type="EMBL" id="DOLB01000097">
    <property type="protein sequence ID" value="HBT49500.1"/>
    <property type="molecule type" value="Genomic_DNA"/>
</dbReference>
<sequence length="275" mass="30553">MYNNKEKFLLKKKDLITAWLNWMYYFQACYNYERMQGVGFLHAMSPIIKRLYKDDPEERKSAMKRHLQFFNTENAMGSAIIGLVAGMEEQKKKGEDISDEAITSLKTGLMGPLAGIGDTLWQGVVIPLLLVFFIDLAKEGNVVAPILYTVTFLVLYYSFGYWLLNLGYYKGSEAILAAMESGIYKRVIAGAEILGNAVIGGLVANYVVVKTSLEIKLGNEIFNLQTSLFDKIMPGILPLAVVMLCYWLLKKGISPVKVILIIVAIGLVGGVTGIL</sequence>
<feature type="transmembrane region" description="Helical" evidence="1">
    <location>
        <begin position="113"/>
        <end position="134"/>
    </location>
</feature>
<proteinExistence type="predicted"/>
<dbReference type="GO" id="GO:0005886">
    <property type="term" value="C:plasma membrane"/>
    <property type="evidence" value="ECO:0007669"/>
    <property type="project" value="TreeGrafter"/>
</dbReference>
<feature type="transmembrane region" description="Helical" evidence="1">
    <location>
        <begin position="146"/>
        <end position="166"/>
    </location>
</feature>
<dbReference type="Proteomes" id="UP000264445">
    <property type="component" value="Unassembled WGS sequence"/>
</dbReference>
<feature type="transmembrane region" description="Helical" evidence="1">
    <location>
        <begin position="256"/>
        <end position="274"/>
    </location>
</feature>
<dbReference type="PANTHER" id="PTHR32502:SF27">
    <property type="entry name" value="PTS SYSTEM, MANNOSE-SPECIFIC IID COMPONENT"/>
    <property type="match status" value="1"/>
</dbReference>
<dbReference type="Pfam" id="PF03613">
    <property type="entry name" value="EIID-AGA"/>
    <property type="match status" value="1"/>
</dbReference>
<feature type="transmembrane region" description="Helical" evidence="1">
    <location>
        <begin position="187"/>
        <end position="208"/>
    </location>
</feature>
<gene>
    <name evidence="2" type="ORF">DEA61_06685</name>
</gene>
<evidence type="ECO:0000256" key="1">
    <source>
        <dbReference type="SAM" id="Phobius"/>
    </source>
</evidence>
<feature type="transmembrane region" description="Helical" evidence="1">
    <location>
        <begin position="228"/>
        <end position="249"/>
    </location>
</feature>
<keyword evidence="1" id="KW-0812">Transmembrane</keyword>
<reference evidence="2 3" key="1">
    <citation type="journal article" date="2018" name="Nat. Biotechnol.">
        <title>A standardized bacterial taxonomy based on genome phylogeny substantially revises the tree of life.</title>
        <authorList>
            <person name="Parks D.H."/>
            <person name="Chuvochina M."/>
            <person name="Waite D.W."/>
            <person name="Rinke C."/>
            <person name="Skarshewski A."/>
            <person name="Chaumeil P.A."/>
            <person name="Hugenholtz P."/>
        </authorList>
    </citation>
    <scope>NUCLEOTIDE SEQUENCE [LARGE SCALE GENOMIC DNA]</scope>
    <source>
        <strain evidence="2">UBA12544</strain>
    </source>
</reference>
<keyword evidence="1" id="KW-0472">Membrane</keyword>
<dbReference type="RefSeq" id="WP_278429107.1">
    <property type="nucleotide sequence ID" value="NZ_DOLB01000097.1"/>
</dbReference>
<evidence type="ECO:0000313" key="2">
    <source>
        <dbReference type="EMBL" id="HBT49500.1"/>
    </source>
</evidence>
<dbReference type="InterPro" id="IPR004704">
    <property type="entry name" value="PTS_IID_man"/>
</dbReference>
<dbReference type="PROSITE" id="PS51108">
    <property type="entry name" value="PTS_EIID"/>
    <property type="match status" value="1"/>
</dbReference>
<protein>
    <submittedName>
        <fullName evidence="2">Mannose permease IID protein</fullName>
    </submittedName>
</protein>
<name>A0A101E498_9THEO</name>
<accession>A0A101E498</accession>
<keyword evidence="1" id="KW-1133">Transmembrane helix</keyword>
<comment type="caution">
    <text evidence="2">The sequence shown here is derived from an EMBL/GenBank/DDBJ whole genome shotgun (WGS) entry which is preliminary data.</text>
</comment>
<dbReference type="InterPro" id="IPR050303">
    <property type="entry name" value="GatZ_KbaZ_carbometab"/>
</dbReference>
<dbReference type="PANTHER" id="PTHR32502">
    <property type="entry name" value="N-ACETYLGALACTOSAMINE PERMEASE II COMPONENT-RELATED"/>
    <property type="match status" value="1"/>
</dbReference>
<organism evidence="2 3">
    <name type="scientific">Caldanaerobacter subterraneus</name>
    <dbReference type="NCBI Taxonomy" id="911092"/>
    <lineage>
        <taxon>Bacteria</taxon>
        <taxon>Bacillati</taxon>
        <taxon>Bacillota</taxon>
        <taxon>Clostridia</taxon>
        <taxon>Thermoanaerobacterales</taxon>
        <taxon>Thermoanaerobacteraceae</taxon>
        <taxon>Caldanaerobacter</taxon>
    </lineage>
</organism>
<dbReference type="AlphaFoldDB" id="A0A101E498"/>
<dbReference type="GO" id="GO:0009401">
    <property type="term" value="P:phosphoenolpyruvate-dependent sugar phosphotransferase system"/>
    <property type="evidence" value="ECO:0007669"/>
    <property type="project" value="InterPro"/>
</dbReference>
<evidence type="ECO:0000313" key="3">
    <source>
        <dbReference type="Proteomes" id="UP000264445"/>
    </source>
</evidence>